<reference evidence="2" key="1">
    <citation type="journal article" date="2014" name="Int. J. Syst. Evol. Microbiol.">
        <title>Complete genome sequence of Corynebacterium casei LMG S-19264T (=DSM 44701T), isolated from a smear-ripened cheese.</title>
        <authorList>
            <consortium name="US DOE Joint Genome Institute (JGI-PGF)"/>
            <person name="Walter F."/>
            <person name="Albersmeier A."/>
            <person name="Kalinowski J."/>
            <person name="Ruckert C."/>
        </authorList>
    </citation>
    <scope>NUCLEOTIDE SEQUENCE</scope>
    <source>
        <strain evidence="2">CGMCC 1.12360</strain>
    </source>
</reference>
<accession>A0A8J2XEG8</accession>
<proteinExistence type="predicted"/>
<evidence type="ECO:0000313" key="2">
    <source>
        <dbReference type="EMBL" id="GFZ77863.1"/>
    </source>
</evidence>
<feature type="compositionally biased region" description="Polar residues" evidence="1">
    <location>
        <begin position="264"/>
        <end position="278"/>
    </location>
</feature>
<evidence type="ECO:0000256" key="1">
    <source>
        <dbReference type="SAM" id="MobiDB-lite"/>
    </source>
</evidence>
<comment type="caution">
    <text evidence="2">The sequence shown here is derived from an EMBL/GenBank/DDBJ whole genome shotgun (WGS) entry which is preliminary data.</text>
</comment>
<sequence length="344" mass="39666">MYQYRLYRTEEIQKLKDDLDLYKQTLKSLKSDHVFQIQRELFDLKMSILNIKGEMKMMEDKYLEKISGYEKQADNMSAQLEIIHESLNELKQEVQLIKGNVEQIGFSDLVEKMNMMINKTDESMTKIKNEIASIEGERNIRKDSSSSNSNNMPVPPKQSEFRRLQNLIQSYTVNQSSVQNNLTPNSKTTMKKSLVQSPKNIKSYTDLGGNISVKNGRKLFRDPQYELNKNIITNITTQKKGKLKKTRSSADDPSLSADKHNSKSSENQHPNMPTNTVSKLPADEAETANIPKSTIRNTHSEESAWSQIAPAEKEYVELQNRYETIPKDESNQKAKSFFSFFRKD</sequence>
<name>A0A8J2XEG8_9BACI</name>
<evidence type="ECO:0000313" key="3">
    <source>
        <dbReference type="Proteomes" id="UP000602050"/>
    </source>
</evidence>
<dbReference type="EMBL" id="BMEV01000033">
    <property type="protein sequence ID" value="GFZ77863.1"/>
    <property type="molecule type" value="Genomic_DNA"/>
</dbReference>
<dbReference type="AlphaFoldDB" id="A0A8J2XEG8"/>
<gene>
    <name evidence="2" type="ORF">GCM10010978_19310</name>
</gene>
<reference evidence="2" key="2">
    <citation type="submission" date="2020-09" db="EMBL/GenBank/DDBJ databases">
        <authorList>
            <person name="Sun Q."/>
            <person name="Zhou Y."/>
        </authorList>
    </citation>
    <scope>NUCLEOTIDE SEQUENCE</scope>
    <source>
        <strain evidence="2">CGMCC 1.12360</strain>
    </source>
</reference>
<feature type="region of interest" description="Disordered" evidence="1">
    <location>
        <begin position="136"/>
        <end position="159"/>
    </location>
</feature>
<feature type="region of interest" description="Disordered" evidence="1">
    <location>
        <begin position="238"/>
        <end position="308"/>
    </location>
</feature>
<dbReference type="Proteomes" id="UP000602050">
    <property type="component" value="Unassembled WGS sequence"/>
</dbReference>
<protein>
    <submittedName>
        <fullName evidence="2">Uncharacterized protein</fullName>
    </submittedName>
</protein>
<organism evidence="2 3">
    <name type="scientific">Compostibacillus humi</name>
    <dbReference type="NCBI Taxonomy" id="1245525"/>
    <lineage>
        <taxon>Bacteria</taxon>
        <taxon>Bacillati</taxon>
        <taxon>Bacillota</taxon>
        <taxon>Bacilli</taxon>
        <taxon>Bacillales</taxon>
        <taxon>Bacillaceae</taxon>
        <taxon>Compostibacillus</taxon>
    </lineage>
</organism>
<dbReference type="RefSeq" id="WP_188392201.1">
    <property type="nucleotide sequence ID" value="NZ_BMEV01000033.1"/>
</dbReference>
<keyword evidence="3" id="KW-1185">Reference proteome</keyword>